<reference evidence="11" key="2">
    <citation type="submission" date="2023-05" db="EMBL/GenBank/DDBJ databases">
        <authorList>
            <person name="Fouks B."/>
        </authorList>
    </citation>
    <scope>NUCLEOTIDE SEQUENCE</scope>
    <source>
        <strain evidence="11">Stay&amp;Tobe</strain>
        <tissue evidence="11">Testes</tissue>
    </source>
</reference>
<keyword evidence="2" id="KW-0963">Cytoplasm</keyword>
<dbReference type="Gene3D" id="3.40.850.10">
    <property type="entry name" value="Kinesin motor domain"/>
    <property type="match status" value="1"/>
</dbReference>
<dbReference type="PANTHER" id="PTHR47970:SF29">
    <property type="entry name" value="KINESIN FAMILY MEMBER 20B"/>
    <property type="match status" value="1"/>
</dbReference>
<feature type="non-terminal residue" evidence="11">
    <location>
        <position position="138"/>
    </location>
</feature>
<feature type="binding site" evidence="9">
    <location>
        <begin position="127"/>
        <end position="134"/>
    </location>
    <ligand>
        <name>ATP</name>
        <dbReference type="ChEBI" id="CHEBI:30616"/>
    </ligand>
</feature>
<accession>A0AAD7ZNR5</accession>
<proteinExistence type="inferred from homology"/>
<dbReference type="GO" id="GO:0005634">
    <property type="term" value="C:nucleus"/>
    <property type="evidence" value="ECO:0007669"/>
    <property type="project" value="TreeGrafter"/>
</dbReference>
<feature type="domain" description="Kinesin motor" evidence="10">
    <location>
        <begin position="43"/>
        <end position="138"/>
    </location>
</feature>
<dbReference type="Proteomes" id="UP001233999">
    <property type="component" value="Unassembled WGS sequence"/>
</dbReference>
<dbReference type="GO" id="GO:0008017">
    <property type="term" value="F:microtubule binding"/>
    <property type="evidence" value="ECO:0007669"/>
    <property type="project" value="InterPro"/>
</dbReference>
<evidence type="ECO:0000256" key="5">
    <source>
        <dbReference type="ARBA" id="ARBA00022840"/>
    </source>
</evidence>
<keyword evidence="12" id="KW-1185">Reference proteome</keyword>
<comment type="subcellular location">
    <subcellularLocation>
        <location evidence="1">Cytoplasm</location>
        <location evidence="1">Cytoskeleton</location>
        <location evidence="1">Spindle</location>
    </subcellularLocation>
</comment>
<keyword evidence="8" id="KW-0206">Cytoskeleton</keyword>
<organism evidence="11 12">
    <name type="scientific">Diploptera punctata</name>
    <name type="common">Pacific beetle cockroach</name>
    <dbReference type="NCBI Taxonomy" id="6984"/>
    <lineage>
        <taxon>Eukaryota</taxon>
        <taxon>Metazoa</taxon>
        <taxon>Ecdysozoa</taxon>
        <taxon>Arthropoda</taxon>
        <taxon>Hexapoda</taxon>
        <taxon>Insecta</taxon>
        <taxon>Pterygota</taxon>
        <taxon>Neoptera</taxon>
        <taxon>Polyneoptera</taxon>
        <taxon>Dictyoptera</taxon>
        <taxon>Blattodea</taxon>
        <taxon>Blaberoidea</taxon>
        <taxon>Blaberidae</taxon>
        <taxon>Diplopterinae</taxon>
        <taxon>Diploptera</taxon>
    </lineage>
</organism>
<dbReference type="AlphaFoldDB" id="A0AAD7ZNR5"/>
<dbReference type="EMBL" id="JASPKZ010007538">
    <property type="protein sequence ID" value="KAJ9583726.1"/>
    <property type="molecule type" value="Genomic_DNA"/>
</dbReference>
<reference evidence="11" key="1">
    <citation type="journal article" date="2023" name="IScience">
        <title>Live-bearing cockroach genome reveals convergent evolutionary mechanisms linked to viviparity in insects and beyond.</title>
        <authorList>
            <person name="Fouks B."/>
            <person name="Harrison M.C."/>
            <person name="Mikhailova A.A."/>
            <person name="Marchal E."/>
            <person name="English S."/>
            <person name="Carruthers M."/>
            <person name="Jennings E.C."/>
            <person name="Chiamaka E.L."/>
            <person name="Frigard R.A."/>
            <person name="Pippel M."/>
            <person name="Attardo G.M."/>
            <person name="Benoit J.B."/>
            <person name="Bornberg-Bauer E."/>
            <person name="Tobe S.S."/>
        </authorList>
    </citation>
    <scope>NUCLEOTIDE SEQUENCE</scope>
    <source>
        <strain evidence="11">Stay&amp;Tobe</strain>
    </source>
</reference>
<keyword evidence="6" id="KW-0175">Coiled coil</keyword>
<dbReference type="GO" id="GO:0072686">
    <property type="term" value="C:mitotic spindle"/>
    <property type="evidence" value="ECO:0007669"/>
    <property type="project" value="TreeGrafter"/>
</dbReference>
<evidence type="ECO:0000256" key="2">
    <source>
        <dbReference type="ARBA" id="ARBA00022490"/>
    </source>
</evidence>
<keyword evidence="3" id="KW-0597">Phosphoprotein</keyword>
<comment type="caution">
    <text evidence="11">The sequence shown here is derived from an EMBL/GenBank/DDBJ whole genome shotgun (WGS) entry which is preliminary data.</text>
</comment>
<dbReference type="SUPFAM" id="SSF52540">
    <property type="entry name" value="P-loop containing nucleoside triphosphate hydrolases"/>
    <property type="match status" value="1"/>
</dbReference>
<evidence type="ECO:0000256" key="3">
    <source>
        <dbReference type="ARBA" id="ARBA00022553"/>
    </source>
</evidence>
<sequence length="138" mass="15704">MESIQENCSFLNARAPSVFYGNKLYQAPRKNLCTLFDEEERNSIKVYLRIKPDLKPRILGPPQDELFTVKSPTQLVTKFSKDSVSHEFQFTKVFKSDSTQEDVYSQSVHGLMADFINGQNCLLFAYGTSSAGKTYTIQ</sequence>
<dbReference type="GO" id="GO:0007018">
    <property type="term" value="P:microtubule-based movement"/>
    <property type="evidence" value="ECO:0007669"/>
    <property type="project" value="InterPro"/>
</dbReference>
<protein>
    <recommendedName>
        <fullName evidence="10">Kinesin motor domain-containing protein</fullName>
    </recommendedName>
</protein>
<name>A0AAD7ZNR5_DIPPU</name>
<evidence type="ECO:0000256" key="9">
    <source>
        <dbReference type="PROSITE-ProRule" id="PRU00283"/>
    </source>
</evidence>
<gene>
    <name evidence="11" type="ORF">L9F63_021925</name>
</gene>
<dbReference type="GO" id="GO:0008574">
    <property type="term" value="F:plus-end-directed microtubule motor activity"/>
    <property type="evidence" value="ECO:0007669"/>
    <property type="project" value="TreeGrafter"/>
</dbReference>
<keyword evidence="5 9" id="KW-0067">ATP-binding</keyword>
<evidence type="ECO:0000256" key="8">
    <source>
        <dbReference type="ARBA" id="ARBA00023212"/>
    </source>
</evidence>
<dbReference type="GO" id="GO:0090307">
    <property type="term" value="P:mitotic spindle assembly"/>
    <property type="evidence" value="ECO:0007669"/>
    <property type="project" value="TreeGrafter"/>
</dbReference>
<dbReference type="InterPro" id="IPR036961">
    <property type="entry name" value="Kinesin_motor_dom_sf"/>
</dbReference>
<evidence type="ECO:0000313" key="12">
    <source>
        <dbReference type="Proteomes" id="UP001233999"/>
    </source>
</evidence>
<evidence type="ECO:0000256" key="6">
    <source>
        <dbReference type="ARBA" id="ARBA00023054"/>
    </source>
</evidence>
<dbReference type="GO" id="GO:0005876">
    <property type="term" value="C:spindle microtubule"/>
    <property type="evidence" value="ECO:0007669"/>
    <property type="project" value="TreeGrafter"/>
</dbReference>
<evidence type="ECO:0000259" key="10">
    <source>
        <dbReference type="PROSITE" id="PS50067"/>
    </source>
</evidence>
<dbReference type="InterPro" id="IPR047149">
    <property type="entry name" value="KIF11-like"/>
</dbReference>
<evidence type="ECO:0000256" key="1">
    <source>
        <dbReference type="ARBA" id="ARBA00004186"/>
    </source>
</evidence>
<dbReference type="GO" id="GO:0005524">
    <property type="term" value="F:ATP binding"/>
    <property type="evidence" value="ECO:0007669"/>
    <property type="project" value="UniProtKB-UniRule"/>
</dbReference>
<dbReference type="PROSITE" id="PS50067">
    <property type="entry name" value="KINESIN_MOTOR_2"/>
    <property type="match status" value="1"/>
</dbReference>
<comment type="similarity">
    <text evidence="9">Belongs to the TRAFAC class myosin-kinesin ATPase superfamily. Kinesin family.</text>
</comment>
<evidence type="ECO:0000256" key="4">
    <source>
        <dbReference type="ARBA" id="ARBA00022741"/>
    </source>
</evidence>
<evidence type="ECO:0000313" key="11">
    <source>
        <dbReference type="EMBL" id="KAJ9583726.1"/>
    </source>
</evidence>
<dbReference type="InterPro" id="IPR001752">
    <property type="entry name" value="Kinesin_motor_dom"/>
</dbReference>
<keyword evidence="4 9" id="KW-0547">Nucleotide-binding</keyword>
<dbReference type="PANTHER" id="PTHR47970">
    <property type="entry name" value="KINESIN-LIKE PROTEIN KIF11"/>
    <property type="match status" value="1"/>
</dbReference>
<dbReference type="InterPro" id="IPR027417">
    <property type="entry name" value="P-loop_NTPase"/>
</dbReference>
<dbReference type="GO" id="GO:0051231">
    <property type="term" value="P:spindle elongation"/>
    <property type="evidence" value="ECO:0007669"/>
    <property type="project" value="TreeGrafter"/>
</dbReference>
<keyword evidence="7 9" id="KW-0505">Motor protein</keyword>
<evidence type="ECO:0000256" key="7">
    <source>
        <dbReference type="ARBA" id="ARBA00023175"/>
    </source>
</evidence>
<dbReference type="Pfam" id="PF00225">
    <property type="entry name" value="Kinesin"/>
    <property type="match status" value="1"/>
</dbReference>